<dbReference type="NCBIfam" id="NF040941">
    <property type="entry name" value="GGGWT_bact"/>
    <property type="match status" value="1"/>
</dbReference>
<dbReference type="AlphaFoldDB" id="A0A7D9J3X5"/>
<protein>
    <submittedName>
        <fullName evidence="1">Uncharacterized protein</fullName>
    </submittedName>
</protein>
<organism evidence="1 2">
    <name type="scientific">Paramuricea clavata</name>
    <name type="common">Red gorgonian</name>
    <name type="synonym">Violescent sea-whip</name>
    <dbReference type="NCBI Taxonomy" id="317549"/>
    <lineage>
        <taxon>Eukaryota</taxon>
        <taxon>Metazoa</taxon>
        <taxon>Cnidaria</taxon>
        <taxon>Anthozoa</taxon>
        <taxon>Octocorallia</taxon>
        <taxon>Malacalcyonacea</taxon>
        <taxon>Plexauridae</taxon>
        <taxon>Paramuricea</taxon>
    </lineage>
</organism>
<name>A0A7D9J3X5_PARCT</name>
<accession>A0A7D9J3X5</accession>
<dbReference type="PROSITE" id="PS51406">
    <property type="entry name" value="FIBRINOGEN_C_2"/>
    <property type="match status" value="1"/>
</dbReference>
<comment type="caution">
    <text evidence="1">The sequence shown here is derived from an EMBL/GenBank/DDBJ whole genome shotgun (WGS) entry which is preliminary data.</text>
</comment>
<proteinExistence type="predicted"/>
<dbReference type="Proteomes" id="UP001152795">
    <property type="component" value="Unassembled WGS sequence"/>
</dbReference>
<keyword evidence="2" id="KW-1185">Reference proteome</keyword>
<dbReference type="PANTHER" id="PTHR19143">
    <property type="entry name" value="FIBRINOGEN/TENASCIN/ANGIOPOEITIN"/>
    <property type="match status" value="1"/>
</dbReference>
<evidence type="ECO:0000313" key="2">
    <source>
        <dbReference type="Proteomes" id="UP001152795"/>
    </source>
</evidence>
<dbReference type="SUPFAM" id="SSF56496">
    <property type="entry name" value="Fibrinogen C-terminal domain-like"/>
    <property type="match status" value="1"/>
</dbReference>
<dbReference type="InterPro" id="IPR050373">
    <property type="entry name" value="Fibrinogen_C-term_domain"/>
</dbReference>
<reference evidence="1" key="1">
    <citation type="submission" date="2020-04" db="EMBL/GenBank/DDBJ databases">
        <authorList>
            <person name="Alioto T."/>
            <person name="Alioto T."/>
            <person name="Gomez Garrido J."/>
        </authorList>
    </citation>
    <scope>NUCLEOTIDE SEQUENCE</scope>
    <source>
        <strain evidence="1">A484AB</strain>
    </source>
</reference>
<dbReference type="SMART" id="SM00186">
    <property type="entry name" value="FBG"/>
    <property type="match status" value="1"/>
</dbReference>
<dbReference type="InterPro" id="IPR014716">
    <property type="entry name" value="Fibrinogen_a/b/g_C_1"/>
</dbReference>
<dbReference type="PROSITE" id="PS00514">
    <property type="entry name" value="FIBRINOGEN_C_1"/>
    <property type="match status" value="1"/>
</dbReference>
<dbReference type="InterPro" id="IPR036056">
    <property type="entry name" value="Fibrinogen-like_C"/>
</dbReference>
<gene>
    <name evidence="1" type="ORF">PACLA_8A040548</name>
</gene>
<dbReference type="Gene3D" id="3.90.215.10">
    <property type="entry name" value="Gamma Fibrinogen, chain A, domain 1"/>
    <property type="match status" value="1"/>
</dbReference>
<dbReference type="Pfam" id="PF00147">
    <property type="entry name" value="Fibrinogen_C"/>
    <property type="match status" value="1"/>
</dbReference>
<dbReference type="GO" id="GO:0005615">
    <property type="term" value="C:extracellular space"/>
    <property type="evidence" value="ECO:0007669"/>
    <property type="project" value="TreeGrafter"/>
</dbReference>
<dbReference type="InterPro" id="IPR002181">
    <property type="entry name" value="Fibrinogen_a/b/g_C_dom"/>
</dbReference>
<evidence type="ECO:0000313" key="1">
    <source>
        <dbReference type="EMBL" id="CAB4021421.1"/>
    </source>
</evidence>
<dbReference type="EMBL" id="CACRXK020011425">
    <property type="protein sequence ID" value="CAB4021421.1"/>
    <property type="molecule type" value="Genomic_DNA"/>
</dbReference>
<dbReference type="InterPro" id="IPR020837">
    <property type="entry name" value="Fibrinogen_CS"/>
</dbReference>
<dbReference type="CDD" id="cd00087">
    <property type="entry name" value="FReD"/>
    <property type="match status" value="1"/>
</dbReference>
<dbReference type="OrthoDB" id="7735550at2759"/>
<dbReference type="PANTHER" id="PTHR19143:SF327">
    <property type="entry name" value="FI21813P1-RELATED"/>
    <property type="match status" value="1"/>
</dbReference>
<sequence length="205" mass="23224">MQDGEFSVDPDGEGSFQVLCDMTSDGGGWTIIQKRFDGSVDFNRSWTDYKDGFGEFDSEFWLGLNKIHRLTSNETNTLKIDLTSFATEYKHASYSSFGVGDETSNFILIAKNYVGNSGDSLKLHDGMMFTTRDNDNDRSGWRNCAKAFTGGWWFHDCHSSNLNGIYHNGHYSTAEGDRDGVVWEAWKGQQESLKETVMRIRPSNF</sequence>